<proteinExistence type="predicted"/>
<dbReference type="SUPFAM" id="SSF53795">
    <property type="entry name" value="PEP carboxykinase-like"/>
    <property type="match status" value="1"/>
</dbReference>
<dbReference type="PANTHER" id="PTHR30305">
    <property type="entry name" value="PROTEIN YJDM-RELATED"/>
    <property type="match status" value="1"/>
</dbReference>
<evidence type="ECO:0000259" key="1">
    <source>
        <dbReference type="Pfam" id="PF07475"/>
    </source>
</evidence>
<dbReference type="Proteomes" id="UP000295399">
    <property type="component" value="Unassembled WGS sequence"/>
</dbReference>
<keyword evidence="3" id="KW-1185">Reference proteome</keyword>
<keyword evidence="2" id="KW-0418">Kinase</keyword>
<dbReference type="EMBL" id="SLXO01000003">
    <property type="protein sequence ID" value="TCP36383.1"/>
    <property type="molecule type" value="Genomic_DNA"/>
</dbReference>
<dbReference type="OrthoDB" id="8326226at2"/>
<dbReference type="AlphaFoldDB" id="A0A4R2PLA5"/>
<dbReference type="InParanoid" id="A0A4R2PLA5"/>
<dbReference type="Pfam" id="PF07475">
    <property type="entry name" value="Hpr_kinase_C"/>
    <property type="match status" value="1"/>
</dbReference>
<organism evidence="2 3">
    <name type="scientific">Rhodothalassium salexigens DSM 2132</name>
    <dbReference type="NCBI Taxonomy" id="1188247"/>
    <lineage>
        <taxon>Bacteria</taxon>
        <taxon>Pseudomonadati</taxon>
        <taxon>Pseudomonadota</taxon>
        <taxon>Alphaproteobacteria</taxon>
        <taxon>Rhodothalassiales</taxon>
        <taxon>Rhodothalassiaceae</taxon>
        <taxon>Rhodothalassium</taxon>
    </lineage>
</organism>
<feature type="domain" description="HPr kinase/phosphorylase C-terminal" evidence="1">
    <location>
        <begin position="12"/>
        <end position="116"/>
    </location>
</feature>
<dbReference type="GO" id="GO:0005524">
    <property type="term" value="F:ATP binding"/>
    <property type="evidence" value="ECO:0007669"/>
    <property type="project" value="InterPro"/>
</dbReference>
<evidence type="ECO:0000313" key="2">
    <source>
        <dbReference type="EMBL" id="TCP36383.1"/>
    </source>
</evidence>
<protein>
    <submittedName>
        <fullName evidence="2">Hpr(Ser) kinase/phosphatase</fullName>
    </submittedName>
</protein>
<reference evidence="2 3" key="1">
    <citation type="submission" date="2019-03" db="EMBL/GenBank/DDBJ databases">
        <title>Genomic Encyclopedia of Type Strains, Phase IV (KMG-IV): sequencing the most valuable type-strain genomes for metagenomic binning, comparative biology and taxonomic classification.</title>
        <authorList>
            <person name="Goeker M."/>
        </authorList>
    </citation>
    <scope>NUCLEOTIDE SEQUENCE [LARGE SCALE GENOMIC DNA]</scope>
    <source>
        <strain evidence="2 3">DSM 2132</strain>
    </source>
</reference>
<dbReference type="RefSeq" id="WP_132707924.1">
    <property type="nucleotide sequence ID" value="NZ_JACIGF010000003.1"/>
</dbReference>
<dbReference type="InterPro" id="IPR011104">
    <property type="entry name" value="Hpr_kin/Pase_C"/>
</dbReference>
<dbReference type="Gene3D" id="3.40.50.300">
    <property type="entry name" value="P-loop containing nucleotide triphosphate hydrolases"/>
    <property type="match status" value="1"/>
</dbReference>
<keyword evidence="2" id="KW-0808">Transferase</keyword>
<evidence type="ECO:0000313" key="3">
    <source>
        <dbReference type="Proteomes" id="UP000295399"/>
    </source>
</evidence>
<dbReference type="GO" id="GO:0000155">
    <property type="term" value="F:phosphorelay sensor kinase activity"/>
    <property type="evidence" value="ECO:0007669"/>
    <property type="project" value="InterPro"/>
</dbReference>
<dbReference type="InterPro" id="IPR027417">
    <property type="entry name" value="P-loop_NTPase"/>
</dbReference>
<dbReference type="GO" id="GO:0006109">
    <property type="term" value="P:regulation of carbohydrate metabolic process"/>
    <property type="evidence" value="ECO:0007669"/>
    <property type="project" value="InterPro"/>
</dbReference>
<accession>A0A4R2PLA5</accession>
<comment type="caution">
    <text evidence="2">The sequence shown here is derived from an EMBL/GenBank/DDBJ whole genome shotgun (WGS) entry which is preliminary data.</text>
</comment>
<dbReference type="PANTHER" id="PTHR30305:SF1">
    <property type="entry name" value="HPR KINASE_PHOSPHORYLASE"/>
    <property type="match status" value="1"/>
</dbReference>
<dbReference type="CDD" id="cd01918">
    <property type="entry name" value="HprK_C"/>
    <property type="match status" value="1"/>
</dbReference>
<gene>
    <name evidence="2" type="ORF">EV659_103274</name>
</gene>
<name>A0A4R2PLA5_RHOSA</name>
<sequence length="168" mass="17968">MTAAGKGTARARAAVHGTVVAWPPGGGVLILGPSGAGKSDLALRLIDRGARLVGDDYIHLFASGPGLYASAPAPLAGLLEVRGLGLVRQRYLPQARIALVVHLAARETVERMPRMRYKFLRGVRLPVMSVDPWDQTAAPKVEQAYRRFGATRRLGLAVPSPTPTRTRS</sequence>